<evidence type="ECO:0000256" key="2">
    <source>
        <dbReference type="RuleBase" id="RU003707"/>
    </source>
</evidence>
<gene>
    <name evidence="3" type="ORF">Asru_0172_02</name>
</gene>
<dbReference type="CDD" id="cd06558">
    <property type="entry name" value="crotonase-like"/>
    <property type="match status" value="1"/>
</dbReference>
<dbReference type="Gene3D" id="1.10.12.10">
    <property type="entry name" value="Lyase 2-enoyl-coa Hydratase, Chain A, domain 2"/>
    <property type="match status" value="1"/>
</dbReference>
<dbReference type="SUPFAM" id="SSF52096">
    <property type="entry name" value="ClpP/crotonase"/>
    <property type="match status" value="1"/>
</dbReference>
<dbReference type="PANTHER" id="PTHR43459">
    <property type="entry name" value="ENOYL-COA HYDRATASE"/>
    <property type="match status" value="1"/>
</dbReference>
<dbReference type="PROSITE" id="PS00166">
    <property type="entry name" value="ENOYL_COA_HYDRATASE"/>
    <property type="match status" value="1"/>
</dbReference>
<name>A0A0D6P6N4_9PROT</name>
<evidence type="ECO:0000256" key="1">
    <source>
        <dbReference type="ARBA" id="ARBA00005254"/>
    </source>
</evidence>
<dbReference type="InterPro" id="IPR014748">
    <property type="entry name" value="Enoyl-CoA_hydra_C"/>
</dbReference>
<dbReference type="Proteomes" id="UP000032680">
    <property type="component" value="Unassembled WGS sequence"/>
</dbReference>
<dbReference type="OrthoDB" id="9781757at2"/>
<reference evidence="3 4" key="1">
    <citation type="submission" date="2012-11" db="EMBL/GenBank/DDBJ databases">
        <title>Whole genome sequence of Acidisphaera rubrifaciens HS-AP3.</title>
        <authorList>
            <person name="Azuma Y."/>
            <person name="Higashiura N."/>
            <person name="Hirakawa H."/>
            <person name="Matsushita K."/>
        </authorList>
    </citation>
    <scope>NUCLEOTIDE SEQUENCE [LARGE SCALE GENOMIC DNA]</scope>
    <source>
        <strain evidence="3 4">HS-AP3</strain>
    </source>
</reference>
<keyword evidence="4" id="KW-1185">Reference proteome</keyword>
<dbReference type="InterPro" id="IPR001753">
    <property type="entry name" value="Enoyl-CoA_hydra/iso"/>
</dbReference>
<dbReference type="AlphaFoldDB" id="A0A0D6P6N4"/>
<sequence length="263" mass="27266">MTGGTVWETIETSVADGVCRIALNRPDKLNPLSALLIDEVRRAFDAAAGDAAVRAIILTGRGRAFSAGADLRGGIQPGGDLGAALETRYNPLVLAMRALPKPIIAAVNGICAGAACNLALACDIVLAARSAVFIEVFARIALLPDAGGTWFLPRVIGTQRALAASMLAADITAEQAHAWGMVWEVHDDAALPDAAEALARRLAAGPTRAYAAMKQAFGAAAGNTLAQQLQLEADLQRALGHSADFTEGVTAFLEKRPSAFRGA</sequence>
<dbReference type="RefSeq" id="WP_048860749.1">
    <property type="nucleotide sequence ID" value="NZ_BANB01000172.1"/>
</dbReference>
<dbReference type="GO" id="GO:0003824">
    <property type="term" value="F:catalytic activity"/>
    <property type="evidence" value="ECO:0007669"/>
    <property type="project" value="InterPro"/>
</dbReference>
<dbReference type="PANTHER" id="PTHR43459:SF1">
    <property type="entry name" value="EG:BACN32G11.4 PROTEIN"/>
    <property type="match status" value="1"/>
</dbReference>
<comment type="similarity">
    <text evidence="1 2">Belongs to the enoyl-CoA hydratase/isomerase family.</text>
</comment>
<proteinExistence type="inferred from homology"/>
<dbReference type="Gene3D" id="3.90.226.10">
    <property type="entry name" value="2-enoyl-CoA Hydratase, Chain A, domain 1"/>
    <property type="match status" value="1"/>
</dbReference>
<evidence type="ECO:0000313" key="4">
    <source>
        <dbReference type="Proteomes" id="UP000032680"/>
    </source>
</evidence>
<accession>A0A0D6P6N4</accession>
<evidence type="ECO:0000313" key="3">
    <source>
        <dbReference type="EMBL" id="GAN76858.1"/>
    </source>
</evidence>
<comment type="caution">
    <text evidence="3">The sequence shown here is derived from an EMBL/GenBank/DDBJ whole genome shotgun (WGS) entry which is preliminary data.</text>
</comment>
<dbReference type="InterPro" id="IPR018376">
    <property type="entry name" value="Enoyl-CoA_hyd/isom_CS"/>
</dbReference>
<dbReference type="EMBL" id="BANB01000172">
    <property type="protein sequence ID" value="GAN76858.1"/>
    <property type="molecule type" value="Genomic_DNA"/>
</dbReference>
<organism evidence="3 4">
    <name type="scientific">Acidisphaera rubrifaciens HS-AP3</name>
    <dbReference type="NCBI Taxonomy" id="1231350"/>
    <lineage>
        <taxon>Bacteria</taxon>
        <taxon>Pseudomonadati</taxon>
        <taxon>Pseudomonadota</taxon>
        <taxon>Alphaproteobacteria</taxon>
        <taxon>Acetobacterales</taxon>
        <taxon>Acetobacteraceae</taxon>
        <taxon>Acidisphaera</taxon>
    </lineage>
</organism>
<dbReference type="InterPro" id="IPR029045">
    <property type="entry name" value="ClpP/crotonase-like_dom_sf"/>
</dbReference>
<protein>
    <submittedName>
        <fullName evidence="3">Enoyl-CoA hydratase</fullName>
    </submittedName>
</protein>
<dbReference type="Pfam" id="PF00378">
    <property type="entry name" value="ECH_1"/>
    <property type="match status" value="1"/>
</dbReference>